<evidence type="ECO:0000313" key="12">
    <source>
        <dbReference type="EMBL" id="CAD8463939.1"/>
    </source>
</evidence>
<proteinExistence type="inferred from homology"/>
<dbReference type="GO" id="GO:0006508">
    <property type="term" value="P:proteolysis"/>
    <property type="evidence" value="ECO:0007669"/>
    <property type="project" value="UniProtKB-KW"/>
</dbReference>
<evidence type="ECO:0000256" key="9">
    <source>
        <dbReference type="SAM" id="Phobius"/>
    </source>
</evidence>
<organism evidence="11">
    <name type="scientific">Amorphochlora amoebiformis</name>
    <dbReference type="NCBI Taxonomy" id="1561963"/>
    <lineage>
        <taxon>Eukaryota</taxon>
        <taxon>Sar</taxon>
        <taxon>Rhizaria</taxon>
        <taxon>Cercozoa</taxon>
        <taxon>Chlorarachniophyceae</taxon>
        <taxon>Amorphochlora</taxon>
    </lineage>
</organism>
<evidence type="ECO:0000313" key="11">
    <source>
        <dbReference type="EMBL" id="CAD8463938.1"/>
    </source>
</evidence>
<evidence type="ECO:0000256" key="8">
    <source>
        <dbReference type="SAM" id="MobiDB-lite"/>
    </source>
</evidence>
<evidence type="ECO:0000256" key="4">
    <source>
        <dbReference type="ARBA" id="ARBA00022692"/>
    </source>
</evidence>
<evidence type="ECO:0000256" key="1">
    <source>
        <dbReference type="ARBA" id="ARBA00004141"/>
    </source>
</evidence>
<dbReference type="GO" id="GO:0004252">
    <property type="term" value="F:serine-type endopeptidase activity"/>
    <property type="evidence" value="ECO:0007669"/>
    <property type="project" value="InterPro"/>
</dbReference>
<keyword evidence="7 9" id="KW-0472">Membrane</keyword>
<protein>
    <recommendedName>
        <fullName evidence="10">Peptidase S54 rhomboid domain-containing protein</fullName>
    </recommendedName>
</protein>
<feature type="region of interest" description="Disordered" evidence="8">
    <location>
        <begin position="315"/>
        <end position="344"/>
    </location>
</feature>
<feature type="transmembrane region" description="Helical" evidence="9">
    <location>
        <begin position="128"/>
        <end position="151"/>
    </location>
</feature>
<gene>
    <name evidence="11" type="ORF">LAMO00422_LOCUS22904</name>
    <name evidence="12" type="ORF">LAMO00422_LOCUS22905</name>
</gene>
<evidence type="ECO:0000256" key="6">
    <source>
        <dbReference type="ARBA" id="ARBA00022989"/>
    </source>
</evidence>
<feature type="transmembrane region" description="Helical" evidence="9">
    <location>
        <begin position="21"/>
        <end position="39"/>
    </location>
</feature>
<dbReference type="Pfam" id="PF01694">
    <property type="entry name" value="Rhomboid"/>
    <property type="match status" value="1"/>
</dbReference>
<evidence type="ECO:0000256" key="5">
    <source>
        <dbReference type="ARBA" id="ARBA00022801"/>
    </source>
</evidence>
<comment type="subcellular location">
    <subcellularLocation>
        <location evidence="1">Membrane</location>
        <topology evidence="1">Multi-pass membrane protein</topology>
    </subcellularLocation>
</comment>
<evidence type="ECO:0000256" key="7">
    <source>
        <dbReference type="ARBA" id="ARBA00023136"/>
    </source>
</evidence>
<dbReference type="InterPro" id="IPR035952">
    <property type="entry name" value="Rhomboid-like_sf"/>
</dbReference>
<feature type="region of interest" description="Disordered" evidence="8">
    <location>
        <begin position="366"/>
        <end position="391"/>
    </location>
</feature>
<evidence type="ECO:0000256" key="2">
    <source>
        <dbReference type="ARBA" id="ARBA00009045"/>
    </source>
</evidence>
<feature type="transmembrane region" description="Helical" evidence="9">
    <location>
        <begin position="59"/>
        <end position="81"/>
    </location>
</feature>
<comment type="similarity">
    <text evidence="2">Belongs to the peptidase S54 family.</text>
</comment>
<dbReference type="EMBL" id="HBEM01033590">
    <property type="protein sequence ID" value="CAD8463938.1"/>
    <property type="molecule type" value="Transcribed_RNA"/>
</dbReference>
<reference evidence="11" key="1">
    <citation type="submission" date="2021-01" db="EMBL/GenBank/DDBJ databases">
        <authorList>
            <person name="Corre E."/>
            <person name="Pelletier E."/>
            <person name="Niang G."/>
            <person name="Scheremetjew M."/>
            <person name="Finn R."/>
            <person name="Kale V."/>
            <person name="Holt S."/>
            <person name="Cochrane G."/>
            <person name="Meng A."/>
            <person name="Brown T."/>
            <person name="Cohen L."/>
        </authorList>
    </citation>
    <scope>NUCLEOTIDE SEQUENCE</scope>
    <source>
        <strain evidence="11">CCMP2058</strain>
    </source>
</reference>
<keyword evidence="4 9" id="KW-0812">Transmembrane</keyword>
<keyword evidence="3" id="KW-0645">Protease</keyword>
<dbReference type="PANTHER" id="PTHR43066">
    <property type="entry name" value="RHOMBOID-RELATED PROTEIN"/>
    <property type="match status" value="1"/>
</dbReference>
<feature type="transmembrane region" description="Helical" evidence="9">
    <location>
        <begin position="93"/>
        <end position="116"/>
    </location>
</feature>
<keyword evidence="6 9" id="KW-1133">Transmembrane helix</keyword>
<dbReference type="InterPro" id="IPR022764">
    <property type="entry name" value="Peptidase_S54_rhomboid_dom"/>
</dbReference>
<dbReference type="GO" id="GO:0016020">
    <property type="term" value="C:membrane"/>
    <property type="evidence" value="ECO:0007669"/>
    <property type="project" value="UniProtKB-SubCell"/>
</dbReference>
<dbReference type="PANTHER" id="PTHR43066:SF1">
    <property type="entry name" value="RHOMBOID PROTEIN 2"/>
    <property type="match status" value="1"/>
</dbReference>
<sequence>MQAQPQGRGGRCSEIMARLPFTTRVILAVNILVYFYELYNWDYVIQNYAFCSYMVHRGQYYRLITGAYLHGGILHIAMNMFTVFSLCIQIEQAIGSLALAGLTLAFTILSSSLEYFSRLMVVRASGDIVWLHSCSVGFSGVLFSFIVMHTYITRAENYNLCGLRIPAWLYPWVLLIGISVLFSGKVSFVGHLAGLLIGIAYVRGYLSILFPSRAALRRMEEWEYLSCLTESLMYSKCPVDPPIPTTDWISLTEICGRIYAELRRACDGISRFFQDAAASRAAANARAGAYEQVADQDPNLFANAPQSDQDIELAYSEGSPPAPSAPSFLDTSHISESPDEKGTVANHTLIGGSVEIGGARASEMRVVGSGPAGRSRLIDSIPRAKKDRGRR</sequence>
<keyword evidence="5" id="KW-0378">Hydrolase</keyword>
<evidence type="ECO:0000259" key="10">
    <source>
        <dbReference type="Pfam" id="PF01694"/>
    </source>
</evidence>
<feature type="domain" description="Peptidase S54 rhomboid" evidence="10">
    <location>
        <begin position="57"/>
        <end position="203"/>
    </location>
</feature>
<evidence type="ECO:0000256" key="3">
    <source>
        <dbReference type="ARBA" id="ARBA00022670"/>
    </source>
</evidence>
<dbReference type="SUPFAM" id="SSF144091">
    <property type="entry name" value="Rhomboid-like"/>
    <property type="match status" value="1"/>
</dbReference>
<dbReference type="AlphaFoldDB" id="A0A6T6Z4D7"/>
<name>A0A6T6Z4D7_9EUKA</name>
<feature type="transmembrane region" description="Helical" evidence="9">
    <location>
        <begin position="188"/>
        <end position="210"/>
    </location>
</feature>
<accession>A0A6T6Z4D7</accession>
<dbReference type="Gene3D" id="1.20.1540.10">
    <property type="entry name" value="Rhomboid-like"/>
    <property type="match status" value="1"/>
</dbReference>
<dbReference type="EMBL" id="HBEM01033591">
    <property type="protein sequence ID" value="CAD8463939.1"/>
    <property type="molecule type" value="Transcribed_RNA"/>
</dbReference>
<feature type="transmembrane region" description="Helical" evidence="9">
    <location>
        <begin position="163"/>
        <end position="182"/>
    </location>
</feature>